<gene>
    <name evidence="2" type="ORF">FE257_008983</name>
</gene>
<dbReference type="SUPFAM" id="SSF54909">
    <property type="entry name" value="Dimeric alpha+beta barrel"/>
    <property type="match status" value="1"/>
</dbReference>
<dbReference type="PANTHER" id="PTHR40260:SF2">
    <property type="entry name" value="BLR8190 PROTEIN"/>
    <property type="match status" value="1"/>
</dbReference>
<dbReference type="InterPro" id="IPR011008">
    <property type="entry name" value="Dimeric_a/b-barrel"/>
</dbReference>
<comment type="caution">
    <text evidence="2">The sequence shown here is derived from an EMBL/GenBank/DDBJ whole genome shotgun (WGS) entry which is preliminary data.</text>
</comment>
<comment type="similarity">
    <text evidence="1">Belongs to the tpcK family.</text>
</comment>
<name>A0AAD4GYH8_ASPNN</name>
<dbReference type="PANTHER" id="PTHR40260">
    <property type="entry name" value="BLR8190 PROTEIN"/>
    <property type="match status" value="1"/>
</dbReference>
<evidence type="ECO:0000313" key="3">
    <source>
        <dbReference type="Proteomes" id="UP001194746"/>
    </source>
</evidence>
<evidence type="ECO:0000256" key="1">
    <source>
        <dbReference type="ARBA" id="ARBA00005986"/>
    </source>
</evidence>
<dbReference type="InterPro" id="IPR009799">
    <property type="entry name" value="EthD_dom"/>
</dbReference>
<dbReference type="AlphaFoldDB" id="A0AAD4GYH8"/>
<evidence type="ECO:0008006" key="4">
    <source>
        <dbReference type="Google" id="ProtNLM"/>
    </source>
</evidence>
<keyword evidence="3" id="KW-1185">Reference proteome</keyword>
<sequence length="115" mass="13055">MAEIIQCIVAYPSRTQAGSPAKFDMDYYLKTHMAMIDQYWGPHGMKRWRISEFAAKNPLTGSEMPYIVQTTIEWDSVDDLKRALSAPDADKTKEDIPKFTDVVPEIWVSKVAAAK</sequence>
<reference evidence="2" key="2">
    <citation type="submission" date="2020-02" db="EMBL/GenBank/DDBJ databases">
        <authorList>
            <person name="Gilchrist C.L.M."/>
            <person name="Chooi Y.-H."/>
        </authorList>
    </citation>
    <scope>NUCLEOTIDE SEQUENCE</scope>
    <source>
        <strain evidence="2">MST-FP2251</strain>
    </source>
</reference>
<organism evidence="2 3">
    <name type="scientific">Aspergillus nanangensis</name>
    <dbReference type="NCBI Taxonomy" id="2582783"/>
    <lineage>
        <taxon>Eukaryota</taxon>
        <taxon>Fungi</taxon>
        <taxon>Dikarya</taxon>
        <taxon>Ascomycota</taxon>
        <taxon>Pezizomycotina</taxon>
        <taxon>Eurotiomycetes</taxon>
        <taxon>Eurotiomycetidae</taxon>
        <taxon>Eurotiales</taxon>
        <taxon>Aspergillaceae</taxon>
        <taxon>Aspergillus</taxon>
        <taxon>Aspergillus subgen. Circumdati</taxon>
    </lineage>
</organism>
<proteinExistence type="inferred from homology"/>
<accession>A0AAD4GYH8</accession>
<reference evidence="2" key="1">
    <citation type="journal article" date="2019" name="Beilstein J. Org. Chem.">
        <title>Nanangenines: drimane sesquiterpenoids as the dominant metabolite cohort of a novel Australian fungus, Aspergillus nanangensis.</title>
        <authorList>
            <person name="Lacey H.J."/>
            <person name="Gilchrist C.L.M."/>
            <person name="Crombie A."/>
            <person name="Kalaitzis J.A."/>
            <person name="Vuong D."/>
            <person name="Rutledge P.J."/>
            <person name="Turner P."/>
            <person name="Pitt J.I."/>
            <person name="Lacey E."/>
            <person name="Chooi Y.H."/>
            <person name="Piggott A.M."/>
        </authorList>
    </citation>
    <scope>NUCLEOTIDE SEQUENCE</scope>
    <source>
        <strain evidence="2">MST-FP2251</strain>
    </source>
</reference>
<dbReference type="Gene3D" id="3.30.70.100">
    <property type="match status" value="1"/>
</dbReference>
<dbReference type="NCBIfam" id="TIGR02118">
    <property type="entry name" value="EthD family reductase"/>
    <property type="match status" value="1"/>
</dbReference>
<dbReference type="EMBL" id="VCAU01000005">
    <property type="protein sequence ID" value="KAF9894012.1"/>
    <property type="molecule type" value="Genomic_DNA"/>
</dbReference>
<dbReference type="GO" id="GO:0016491">
    <property type="term" value="F:oxidoreductase activity"/>
    <property type="evidence" value="ECO:0007669"/>
    <property type="project" value="InterPro"/>
</dbReference>
<evidence type="ECO:0000313" key="2">
    <source>
        <dbReference type="EMBL" id="KAF9894012.1"/>
    </source>
</evidence>
<protein>
    <recommendedName>
        <fullName evidence="4">EthD domain-containing protein</fullName>
    </recommendedName>
</protein>
<dbReference type="Proteomes" id="UP001194746">
    <property type="component" value="Unassembled WGS sequence"/>
</dbReference>